<protein>
    <submittedName>
        <fullName evidence="2">CG1927</fullName>
    </submittedName>
</protein>
<evidence type="ECO:0000256" key="1">
    <source>
        <dbReference type="SAM" id="Phobius"/>
    </source>
</evidence>
<accession>A0A0M4E7Z4</accession>
<feature type="non-terminal residue" evidence="2">
    <location>
        <position position="1"/>
    </location>
</feature>
<dbReference type="OrthoDB" id="7042322at2759"/>
<keyword evidence="1" id="KW-1133">Transmembrane helix</keyword>
<name>A0A0M4E7Z4_DROBS</name>
<keyword evidence="1" id="KW-0812">Transmembrane</keyword>
<evidence type="ECO:0000313" key="2">
    <source>
        <dbReference type="EMBL" id="ALC42916.1"/>
    </source>
</evidence>
<organism evidence="2 3">
    <name type="scientific">Drosophila busckii</name>
    <name type="common">Fruit fly</name>
    <dbReference type="NCBI Taxonomy" id="30019"/>
    <lineage>
        <taxon>Eukaryota</taxon>
        <taxon>Metazoa</taxon>
        <taxon>Ecdysozoa</taxon>
        <taxon>Arthropoda</taxon>
        <taxon>Hexapoda</taxon>
        <taxon>Insecta</taxon>
        <taxon>Pterygota</taxon>
        <taxon>Neoptera</taxon>
        <taxon>Endopterygota</taxon>
        <taxon>Diptera</taxon>
        <taxon>Brachycera</taxon>
        <taxon>Muscomorpha</taxon>
        <taxon>Ephydroidea</taxon>
        <taxon>Drosophilidae</taxon>
        <taxon>Drosophila</taxon>
    </lineage>
</organism>
<gene>
    <name evidence="2" type="ORF">Dbus_chr3Lg82</name>
</gene>
<dbReference type="EMBL" id="CP012525">
    <property type="protein sequence ID" value="ALC42916.1"/>
    <property type="molecule type" value="Genomic_DNA"/>
</dbReference>
<dbReference type="OMA" id="HERLMGR"/>
<keyword evidence="3" id="KW-1185">Reference proteome</keyword>
<dbReference type="AlphaFoldDB" id="A0A0M4E7Z4"/>
<sequence>LDYLFCLQNSETGEFEYFYADTTSVKQPEYDEETGEPVNGQMKVRYRKHGNFHIPKHFLRGTICDEVDQVLANKFQVIDIKATHVVGKAAFDEDLNKPAKATPGYEREDFMDMDGVSNNIILGYERNHSYLLVLIPTLFCWNFMVYALLALLECVLHMMSHHKNSLTMQKDLYFRSPLHMLTSQFCAICRTESDSKYNRTFVILNKEQRNAHRLATLKNMAKAMG</sequence>
<feature type="transmembrane region" description="Helical" evidence="1">
    <location>
        <begin position="130"/>
        <end position="156"/>
    </location>
</feature>
<proteinExistence type="predicted"/>
<keyword evidence="1" id="KW-0472">Membrane</keyword>
<dbReference type="Proteomes" id="UP000494163">
    <property type="component" value="Chromosome 3L"/>
</dbReference>
<reference evidence="2 3" key="1">
    <citation type="submission" date="2015-08" db="EMBL/GenBank/DDBJ databases">
        <title>Ancestral chromatin configuration constrains chromatin evolution on differentiating sex chromosomes in Drosophila.</title>
        <authorList>
            <person name="Zhou Q."/>
            <person name="Bachtrog D."/>
        </authorList>
    </citation>
    <scope>NUCLEOTIDE SEQUENCE [LARGE SCALE GENOMIC DNA]</scope>
    <source>
        <tissue evidence="2">Whole larvae</tissue>
    </source>
</reference>
<evidence type="ECO:0000313" key="3">
    <source>
        <dbReference type="Proteomes" id="UP000494163"/>
    </source>
</evidence>